<dbReference type="OrthoDB" id="427280at2759"/>
<dbReference type="PANTHER" id="PTHR18929">
    <property type="entry name" value="PROTEIN DISULFIDE ISOMERASE"/>
    <property type="match status" value="1"/>
</dbReference>
<comment type="catalytic activity">
    <reaction evidence="1">
        <text>Catalyzes the rearrangement of -S-S- bonds in proteins.</text>
        <dbReference type="EC" id="5.3.4.1"/>
    </reaction>
</comment>
<evidence type="ECO:0000256" key="2">
    <source>
        <dbReference type="ARBA" id="ARBA00002692"/>
    </source>
</evidence>
<organism evidence="11 12">
    <name type="scientific">Aureobasidium namibiae CBS 147.97</name>
    <dbReference type="NCBI Taxonomy" id="1043004"/>
    <lineage>
        <taxon>Eukaryota</taxon>
        <taxon>Fungi</taxon>
        <taxon>Dikarya</taxon>
        <taxon>Ascomycota</taxon>
        <taxon>Pezizomycotina</taxon>
        <taxon>Dothideomycetes</taxon>
        <taxon>Dothideomycetidae</taxon>
        <taxon>Dothideales</taxon>
        <taxon>Saccotheciaceae</taxon>
        <taxon>Aureobasidium</taxon>
    </lineage>
</organism>
<proteinExistence type="inferred from homology"/>
<dbReference type="EMBL" id="KL584735">
    <property type="protein sequence ID" value="KEQ68203.1"/>
    <property type="molecule type" value="Genomic_DNA"/>
</dbReference>
<dbReference type="PANTHER" id="PTHR18929:SF132">
    <property type="entry name" value="PROTEIN DISULFIDE-ISOMERASE A3"/>
    <property type="match status" value="1"/>
</dbReference>
<evidence type="ECO:0000256" key="7">
    <source>
        <dbReference type="ARBA" id="ARBA00023235"/>
    </source>
</evidence>
<dbReference type="RefSeq" id="XP_013422367.1">
    <property type="nucleotide sequence ID" value="XM_013566913.1"/>
</dbReference>
<dbReference type="SUPFAM" id="SSF52833">
    <property type="entry name" value="Thioredoxin-like"/>
    <property type="match status" value="3"/>
</dbReference>
<dbReference type="Proteomes" id="UP000027730">
    <property type="component" value="Unassembled WGS sequence"/>
</dbReference>
<comment type="subcellular location">
    <subcellularLocation>
        <location evidence="3">Endoplasmic reticulum lumen</location>
    </subcellularLocation>
</comment>
<comment type="function">
    <text evidence="2">Participates in the folding of proteins containing disulfide bonds, may be involved in glycosylation, prolyl hydroxylation and triglyceride transfer.</text>
</comment>
<evidence type="ECO:0000256" key="4">
    <source>
        <dbReference type="ARBA" id="ARBA00006347"/>
    </source>
</evidence>
<dbReference type="EC" id="5.3.4.1" evidence="5"/>
<evidence type="ECO:0000256" key="9">
    <source>
        <dbReference type="ARBA" id="ARBA00039846"/>
    </source>
</evidence>
<dbReference type="GO" id="GO:0034976">
    <property type="term" value="P:response to endoplasmic reticulum stress"/>
    <property type="evidence" value="ECO:0007669"/>
    <property type="project" value="TreeGrafter"/>
</dbReference>
<dbReference type="HOGENOM" id="CLU_878662_0_0_1"/>
<feature type="non-terminal residue" evidence="11">
    <location>
        <position position="1"/>
    </location>
</feature>
<evidence type="ECO:0000256" key="5">
    <source>
        <dbReference type="ARBA" id="ARBA00012723"/>
    </source>
</evidence>
<protein>
    <recommendedName>
        <fullName evidence="9">Protein disulfide-isomerase</fullName>
        <ecNumber evidence="5">5.3.4.1</ecNumber>
    </recommendedName>
</protein>
<sequence length="317" mass="35321">LSGAELRDFTESYHGSIFVEFWASPCLACDYLDPVLEQTVHLVSDDNILIVKVQCDNSNEDRDMCRSYGVTSKPTLMVFNGPHQYQTYVGRQRANSISWFMKRLNRPSVIEITKENIDHVKMSGDLAVIGFVDDLDTEAKSEFLSTAESLHGIHAFGISSSRDLASSENASFPGVMVYNRDSDSAISFPTSMTLTGQSLGQFLEAQNHPLIREIDFDTFDDYRKSAPVLGLIFVQTKAERLHFTNSLQDVARRYQGRITFGTVDADQFGAASVKLGLTYGKWPAFAVENILDDAVYPLDQQIVMTVPAIEAFVLSLV</sequence>
<dbReference type="STRING" id="1043004.A0A074W5S5"/>
<name>A0A074W5S5_9PEZI</name>
<dbReference type="InterPro" id="IPR013766">
    <property type="entry name" value="Thioredoxin_domain"/>
</dbReference>
<dbReference type="GO" id="GO:0006457">
    <property type="term" value="P:protein folding"/>
    <property type="evidence" value="ECO:0007669"/>
    <property type="project" value="TreeGrafter"/>
</dbReference>
<dbReference type="Gene3D" id="3.40.30.10">
    <property type="entry name" value="Glutaredoxin"/>
    <property type="match status" value="3"/>
</dbReference>
<keyword evidence="8" id="KW-0676">Redox-active center</keyword>
<keyword evidence="12" id="KW-1185">Reference proteome</keyword>
<evidence type="ECO:0000256" key="1">
    <source>
        <dbReference type="ARBA" id="ARBA00001182"/>
    </source>
</evidence>
<dbReference type="GeneID" id="25417843"/>
<dbReference type="CDD" id="cd02982">
    <property type="entry name" value="PDI_b'_family"/>
    <property type="match status" value="1"/>
</dbReference>
<gene>
    <name evidence="11" type="ORF">M436DRAFT_9372</name>
</gene>
<dbReference type="AlphaFoldDB" id="A0A074W5S5"/>
<dbReference type="CDD" id="cd02981">
    <property type="entry name" value="PDI_b_family"/>
    <property type="match status" value="1"/>
</dbReference>
<evidence type="ECO:0000259" key="10">
    <source>
        <dbReference type="Pfam" id="PF00085"/>
    </source>
</evidence>
<evidence type="ECO:0000256" key="6">
    <source>
        <dbReference type="ARBA" id="ARBA00022824"/>
    </source>
</evidence>
<dbReference type="Pfam" id="PF13848">
    <property type="entry name" value="Thioredoxin_6"/>
    <property type="match status" value="1"/>
</dbReference>
<accession>A0A074W5S5</accession>
<dbReference type="InterPro" id="IPR036249">
    <property type="entry name" value="Thioredoxin-like_sf"/>
</dbReference>
<dbReference type="CDD" id="cd02961">
    <property type="entry name" value="PDI_a_family"/>
    <property type="match status" value="1"/>
</dbReference>
<keyword evidence="7" id="KW-0413">Isomerase</keyword>
<evidence type="ECO:0000256" key="8">
    <source>
        <dbReference type="ARBA" id="ARBA00023284"/>
    </source>
</evidence>
<feature type="domain" description="Thioredoxin" evidence="10">
    <location>
        <begin position="13"/>
        <end position="102"/>
    </location>
</feature>
<reference evidence="11 12" key="1">
    <citation type="journal article" date="2014" name="BMC Genomics">
        <title>Genome sequencing of four Aureobasidium pullulans varieties: biotechnological potential, stress tolerance, and description of new species.</title>
        <authorList>
            <person name="Gostin Ar C."/>
            <person name="Ohm R.A."/>
            <person name="Kogej T."/>
            <person name="Sonjak S."/>
            <person name="Turk M."/>
            <person name="Zajc J."/>
            <person name="Zalar P."/>
            <person name="Grube M."/>
            <person name="Sun H."/>
            <person name="Han J."/>
            <person name="Sharma A."/>
            <person name="Chiniquy J."/>
            <person name="Ngan C.Y."/>
            <person name="Lipzen A."/>
            <person name="Barry K."/>
            <person name="Grigoriev I.V."/>
            <person name="Gunde-Cimerman N."/>
        </authorList>
    </citation>
    <scope>NUCLEOTIDE SEQUENCE [LARGE SCALE GENOMIC DNA]</scope>
    <source>
        <strain evidence="11 12">CBS 147.97</strain>
    </source>
</reference>
<evidence type="ECO:0000313" key="11">
    <source>
        <dbReference type="EMBL" id="KEQ68203.1"/>
    </source>
</evidence>
<evidence type="ECO:0000256" key="3">
    <source>
        <dbReference type="ARBA" id="ARBA00004319"/>
    </source>
</evidence>
<evidence type="ECO:0000313" key="12">
    <source>
        <dbReference type="Proteomes" id="UP000027730"/>
    </source>
</evidence>
<dbReference type="GO" id="GO:0005788">
    <property type="term" value="C:endoplasmic reticulum lumen"/>
    <property type="evidence" value="ECO:0007669"/>
    <property type="project" value="UniProtKB-SubCell"/>
</dbReference>
<comment type="similarity">
    <text evidence="4">Belongs to the protein disulfide isomerase family.</text>
</comment>
<dbReference type="Pfam" id="PF00085">
    <property type="entry name" value="Thioredoxin"/>
    <property type="match status" value="1"/>
</dbReference>
<keyword evidence="6" id="KW-0256">Endoplasmic reticulum</keyword>
<dbReference type="GO" id="GO:0003756">
    <property type="term" value="F:protein disulfide isomerase activity"/>
    <property type="evidence" value="ECO:0007669"/>
    <property type="project" value="UniProtKB-EC"/>
</dbReference>
<feature type="non-terminal residue" evidence="11">
    <location>
        <position position="317"/>
    </location>
</feature>